<feature type="transmembrane region" description="Helical" evidence="1">
    <location>
        <begin position="94"/>
        <end position="114"/>
    </location>
</feature>
<sequence>MLPMGTIMTSCMVLGLLFATRLPLFNQLQRLPVPIRNTAAGLVFLAGCWNVFWYAMRHLTEFWGVAALVSGLLLLLTSVLIYDPRRLPAVVRRSRAAVLFMLLCCALLYGITIYRL</sequence>
<dbReference type="EMBL" id="RQXV01000008">
    <property type="protein sequence ID" value="RRC98394.1"/>
    <property type="molecule type" value="Genomic_DNA"/>
</dbReference>
<evidence type="ECO:0000313" key="3">
    <source>
        <dbReference type="Proteomes" id="UP000267535"/>
    </source>
</evidence>
<dbReference type="Proteomes" id="UP000267535">
    <property type="component" value="Unassembled WGS sequence"/>
</dbReference>
<evidence type="ECO:0000256" key="1">
    <source>
        <dbReference type="SAM" id="Phobius"/>
    </source>
</evidence>
<feature type="transmembrane region" description="Helical" evidence="1">
    <location>
        <begin position="62"/>
        <end position="82"/>
    </location>
</feature>
<keyword evidence="3" id="KW-1185">Reference proteome</keyword>
<name>A0A3P1SN79_9GAMM</name>
<keyword evidence="1" id="KW-1133">Transmembrane helix</keyword>
<keyword evidence="1" id="KW-0812">Transmembrane</keyword>
<protein>
    <submittedName>
        <fullName evidence="2">Uncharacterized protein</fullName>
    </submittedName>
</protein>
<accession>A0A3P1SN79</accession>
<keyword evidence="1" id="KW-0472">Membrane</keyword>
<organism evidence="2 3">
    <name type="scientific">Amphritea balenae</name>
    <dbReference type="NCBI Taxonomy" id="452629"/>
    <lineage>
        <taxon>Bacteria</taxon>
        <taxon>Pseudomonadati</taxon>
        <taxon>Pseudomonadota</taxon>
        <taxon>Gammaproteobacteria</taxon>
        <taxon>Oceanospirillales</taxon>
        <taxon>Oceanospirillaceae</taxon>
        <taxon>Amphritea</taxon>
    </lineage>
</organism>
<feature type="transmembrane region" description="Helical" evidence="1">
    <location>
        <begin position="37"/>
        <end position="56"/>
    </location>
</feature>
<feature type="transmembrane region" description="Helical" evidence="1">
    <location>
        <begin position="6"/>
        <end position="25"/>
    </location>
</feature>
<dbReference type="OrthoDB" id="6107403at2"/>
<proteinExistence type="predicted"/>
<comment type="caution">
    <text evidence="2">The sequence shown here is derived from an EMBL/GenBank/DDBJ whole genome shotgun (WGS) entry which is preliminary data.</text>
</comment>
<reference evidence="2 3" key="1">
    <citation type="submission" date="2018-11" db="EMBL/GenBank/DDBJ databases">
        <title>The draft genome sequence of Amphritea balenae JAMM 1525T.</title>
        <authorList>
            <person name="Fang Z."/>
            <person name="Zhang Y."/>
            <person name="Han X."/>
        </authorList>
    </citation>
    <scope>NUCLEOTIDE SEQUENCE [LARGE SCALE GENOMIC DNA]</scope>
    <source>
        <strain evidence="2 3">JAMM 1525</strain>
    </source>
</reference>
<gene>
    <name evidence="2" type="ORF">EHS89_13920</name>
</gene>
<evidence type="ECO:0000313" key="2">
    <source>
        <dbReference type="EMBL" id="RRC98394.1"/>
    </source>
</evidence>
<dbReference type="AlphaFoldDB" id="A0A3P1SN79"/>